<keyword evidence="9" id="KW-0812">Transmembrane</keyword>
<keyword evidence="8" id="KW-1015">Disulfide bond</keyword>
<keyword evidence="3" id="KW-0295">Fungicide</keyword>
<evidence type="ECO:0000256" key="2">
    <source>
        <dbReference type="ARBA" id="ARBA00022529"/>
    </source>
</evidence>
<dbReference type="EMBL" id="JAHRHJ020000004">
    <property type="protein sequence ID" value="KAH9317216.1"/>
    <property type="molecule type" value="Genomic_DNA"/>
</dbReference>
<accession>A0AA38G5V5</accession>
<evidence type="ECO:0000256" key="3">
    <source>
        <dbReference type="ARBA" id="ARBA00022577"/>
    </source>
</evidence>
<dbReference type="Pfam" id="PF01657">
    <property type="entry name" value="Stress-antifung"/>
    <property type="match status" value="2"/>
</dbReference>
<evidence type="ECO:0000256" key="8">
    <source>
        <dbReference type="ARBA" id="ARBA00023157"/>
    </source>
</evidence>
<feature type="domain" description="Gnk2-homologous" evidence="10">
    <location>
        <begin position="129"/>
        <end position="240"/>
    </location>
</feature>
<dbReference type="AlphaFoldDB" id="A0AA38G5V5"/>
<keyword evidence="12" id="KW-1185">Reference proteome</keyword>
<keyword evidence="2" id="KW-0929">Antimicrobial</keyword>
<dbReference type="GO" id="GO:0050832">
    <property type="term" value="P:defense response to fungus"/>
    <property type="evidence" value="ECO:0007669"/>
    <property type="project" value="UniProtKB-KW"/>
</dbReference>
<dbReference type="InterPro" id="IPR038408">
    <property type="entry name" value="GNK2_sf"/>
</dbReference>
<feature type="domain" description="Gnk2-homologous" evidence="10">
    <location>
        <begin position="18"/>
        <end position="120"/>
    </location>
</feature>
<dbReference type="InterPro" id="IPR002902">
    <property type="entry name" value="GNK2"/>
</dbReference>
<sequence>MFIIFLMPSLLGESLPPSSQPLSFAKLLYKQCNSKTNPNANALVNTLAENAPLGGFNMSTKGNGSDKLYGVLECRGDMNQKECSTCSSMVVSELQNQCKNSSIVWIQLEGCYLRYERHPFFWKHHDFYELYHQCGEGEGEDWGSYSSGPGFNEVLEQVVYRAPIHDGFSAAGDDNSGVTAYALAHCNAYLGPYDCGVCLSVALYFLEFDCVSPDYMVNTEEADGQILLDSCFLRFDKYRFFDQEEKGAWWHTKFPAARPRKIQKLALAIACGVVGGAVFALCLLVIYVKIKARRRLAQVHCIAVD</sequence>
<organism evidence="11 12">
    <name type="scientific">Taxus chinensis</name>
    <name type="common">Chinese yew</name>
    <name type="synonym">Taxus wallichiana var. chinensis</name>
    <dbReference type="NCBI Taxonomy" id="29808"/>
    <lineage>
        <taxon>Eukaryota</taxon>
        <taxon>Viridiplantae</taxon>
        <taxon>Streptophyta</taxon>
        <taxon>Embryophyta</taxon>
        <taxon>Tracheophyta</taxon>
        <taxon>Spermatophyta</taxon>
        <taxon>Pinopsida</taxon>
        <taxon>Pinidae</taxon>
        <taxon>Conifers II</taxon>
        <taxon>Cupressales</taxon>
        <taxon>Taxaceae</taxon>
        <taxon>Taxus</taxon>
    </lineage>
</organism>
<dbReference type="InterPro" id="IPR051378">
    <property type="entry name" value="Cell2Cell_Antifungal"/>
</dbReference>
<keyword evidence="6" id="KW-0044">Antibiotic</keyword>
<evidence type="ECO:0000256" key="5">
    <source>
        <dbReference type="ARBA" id="ARBA00022821"/>
    </source>
</evidence>
<keyword evidence="4" id="KW-0430">Lectin</keyword>
<keyword evidence="9" id="KW-0472">Membrane</keyword>
<dbReference type="OMA" id="WIQLEGC"/>
<dbReference type="CDD" id="cd23509">
    <property type="entry name" value="Gnk2-like"/>
    <property type="match status" value="2"/>
</dbReference>
<dbReference type="GO" id="GO:0005537">
    <property type="term" value="F:D-mannose binding"/>
    <property type="evidence" value="ECO:0007669"/>
    <property type="project" value="UniProtKB-KW"/>
</dbReference>
<dbReference type="PANTHER" id="PTHR32080">
    <property type="entry name" value="ANTIFUNGAL PROTEIN GINKBILOBIN-2-LIKE"/>
    <property type="match status" value="1"/>
</dbReference>
<name>A0AA38G5V5_TAXCH</name>
<evidence type="ECO:0000256" key="9">
    <source>
        <dbReference type="SAM" id="Phobius"/>
    </source>
</evidence>
<evidence type="ECO:0000256" key="6">
    <source>
        <dbReference type="ARBA" id="ARBA00023022"/>
    </source>
</evidence>
<dbReference type="GO" id="GO:0042742">
    <property type="term" value="P:defense response to bacterium"/>
    <property type="evidence" value="ECO:0007669"/>
    <property type="project" value="UniProtKB-KW"/>
</dbReference>
<keyword evidence="5" id="KW-0611">Plant defense</keyword>
<comment type="function">
    <text evidence="1">Exerts antifungal activity through its carbohydrate-binding specificity.</text>
</comment>
<evidence type="ECO:0000313" key="12">
    <source>
        <dbReference type="Proteomes" id="UP000824469"/>
    </source>
</evidence>
<feature type="non-terminal residue" evidence="11">
    <location>
        <position position="1"/>
    </location>
</feature>
<keyword evidence="7" id="KW-0465">Mannose-binding</keyword>
<proteinExistence type="predicted"/>
<evidence type="ECO:0000256" key="1">
    <source>
        <dbReference type="ARBA" id="ARBA00002571"/>
    </source>
</evidence>
<evidence type="ECO:0000256" key="4">
    <source>
        <dbReference type="ARBA" id="ARBA00022734"/>
    </source>
</evidence>
<evidence type="ECO:0000313" key="11">
    <source>
        <dbReference type="EMBL" id="KAH9317216.1"/>
    </source>
</evidence>
<dbReference type="GO" id="GO:0031640">
    <property type="term" value="P:killing of cells of another organism"/>
    <property type="evidence" value="ECO:0007669"/>
    <property type="project" value="UniProtKB-KW"/>
</dbReference>
<dbReference type="Gene3D" id="3.30.430.20">
    <property type="entry name" value="Gnk2 domain, C-X8-C-X2-C motif"/>
    <property type="match status" value="2"/>
</dbReference>
<dbReference type="Proteomes" id="UP000824469">
    <property type="component" value="Unassembled WGS sequence"/>
</dbReference>
<evidence type="ECO:0000259" key="10">
    <source>
        <dbReference type="PROSITE" id="PS51473"/>
    </source>
</evidence>
<gene>
    <name evidence="11" type="ORF">KI387_018985</name>
</gene>
<reference evidence="11 12" key="1">
    <citation type="journal article" date="2021" name="Nat. Plants">
        <title>The Taxus genome provides insights into paclitaxel biosynthesis.</title>
        <authorList>
            <person name="Xiong X."/>
            <person name="Gou J."/>
            <person name="Liao Q."/>
            <person name="Li Y."/>
            <person name="Zhou Q."/>
            <person name="Bi G."/>
            <person name="Li C."/>
            <person name="Du R."/>
            <person name="Wang X."/>
            <person name="Sun T."/>
            <person name="Guo L."/>
            <person name="Liang H."/>
            <person name="Lu P."/>
            <person name="Wu Y."/>
            <person name="Zhang Z."/>
            <person name="Ro D.K."/>
            <person name="Shang Y."/>
            <person name="Huang S."/>
            <person name="Yan J."/>
        </authorList>
    </citation>
    <scope>NUCLEOTIDE SEQUENCE [LARGE SCALE GENOMIC DNA]</scope>
    <source>
        <strain evidence="11">Ta-2019</strain>
    </source>
</reference>
<comment type="caution">
    <text evidence="11">The sequence shown here is derived from an EMBL/GenBank/DDBJ whole genome shotgun (WGS) entry which is preliminary data.</text>
</comment>
<keyword evidence="9" id="KW-1133">Transmembrane helix</keyword>
<protein>
    <recommendedName>
        <fullName evidence="10">Gnk2-homologous domain-containing protein</fullName>
    </recommendedName>
</protein>
<evidence type="ECO:0000256" key="7">
    <source>
        <dbReference type="ARBA" id="ARBA00023035"/>
    </source>
</evidence>
<dbReference type="PROSITE" id="PS51473">
    <property type="entry name" value="GNK2"/>
    <property type="match status" value="2"/>
</dbReference>
<dbReference type="PANTHER" id="PTHR32080:SF54">
    <property type="entry name" value="GNK2-HOMOLOGOUS DOMAIN-CONTAINING PROTEIN"/>
    <property type="match status" value="1"/>
</dbReference>
<feature type="transmembrane region" description="Helical" evidence="9">
    <location>
        <begin position="265"/>
        <end position="288"/>
    </location>
</feature>